<reference evidence="1" key="2">
    <citation type="submission" date="2013-05" db="EMBL/GenBank/DDBJ databases">
        <authorList>
            <person name="Carter J.-M."/>
            <person name="Baker S.C."/>
            <person name="Pink R."/>
            <person name="Carter D.R.F."/>
            <person name="Collins A."/>
            <person name="Tomlin J."/>
            <person name="Gibbs M."/>
            <person name="Breuker C.J."/>
        </authorList>
    </citation>
    <scope>NUCLEOTIDE SEQUENCE</scope>
    <source>
        <tissue evidence="1">Ovary</tissue>
    </source>
</reference>
<protein>
    <submittedName>
        <fullName evidence="1">Uncharacterized protein</fullName>
    </submittedName>
</protein>
<reference evidence="1" key="1">
    <citation type="journal article" date="2013" name="BMC Genomics">
        <title>Unscrambling butterfly oogenesis.</title>
        <authorList>
            <person name="Carter J.M."/>
            <person name="Baker S.C."/>
            <person name="Pink R."/>
            <person name="Carter D.R."/>
            <person name="Collins A."/>
            <person name="Tomlin J."/>
            <person name="Gibbs M."/>
            <person name="Breuker C.J."/>
        </authorList>
    </citation>
    <scope>NUCLEOTIDE SEQUENCE</scope>
    <source>
        <tissue evidence="1">Ovary</tissue>
    </source>
</reference>
<name>S4NNV5_9NEOP</name>
<organism evidence="1">
    <name type="scientific">Pararge aegeria</name>
    <name type="common">speckled wood butterfly</name>
    <dbReference type="NCBI Taxonomy" id="116150"/>
    <lineage>
        <taxon>Eukaryota</taxon>
        <taxon>Metazoa</taxon>
        <taxon>Ecdysozoa</taxon>
        <taxon>Arthropoda</taxon>
        <taxon>Hexapoda</taxon>
        <taxon>Insecta</taxon>
        <taxon>Pterygota</taxon>
        <taxon>Neoptera</taxon>
        <taxon>Endopterygota</taxon>
        <taxon>Lepidoptera</taxon>
        <taxon>Glossata</taxon>
        <taxon>Ditrysia</taxon>
        <taxon>Papilionoidea</taxon>
        <taxon>Nymphalidae</taxon>
        <taxon>Satyrinae</taxon>
        <taxon>Satyrini</taxon>
        <taxon>Parargina</taxon>
        <taxon>Pararge</taxon>
    </lineage>
</organism>
<evidence type="ECO:0000313" key="1">
    <source>
        <dbReference type="EMBL" id="JAA80436.1"/>
    </source>
</evidence>
<dbReference type="EMBL" id="GAIX01012124">
    <property type="protein sequence ID" value="JAA80436.1"/>
    <property type="molecule type" value="Transcribed_RNA"/>
</dbReference>
<proteinExistence type="predicted"/>
<sequence>MIEAIIPFNCTEGKSRLSKQKSQKHSKVLIFDVDQVEKKSNLARHARNTSCNVPPCVRQLMWLKHPSLDQ</sequence>
<accession>S4NNV5</accession>
<dbReference type="AlphaFoldDB" id="S4NNV5"/>